<gene>
    <name evidence="1" type="ORF">BDN72DRAFT_958752</name>
</gene>
<sequence>MHPRISWLPIETLEEIFHHIPIPDYLVYPGCHPGRNSLWCQNLRTKKGILLVCKEWNCIALPLLYRNITINNIGALVRLSNTIEDNPRRIGSLVQSLILICAVPQSSVDLMSLSLKPIFSSCPNLRRIAYEHEVVHEWFPMSTVPIIPGYVEQLSLGQCCNINDRNFISKLGSSITSLTLSTGAINFRVDRTISLPSVHTLILDIDPMIIQPRLSAFCQHVSLPCLRNLELNCSRVQEFSQPCATLCKRHGQNIKRLRIGTYGKPCDYNPAMNTGFRKPLIEACPSLLELSTSFSTGPLSQTTVTHLNIVYRPPVDEAPVFPLELPMKWEFPSVQYIRVISLDLIRLPGLQDGLPWTIDKDHVLLYDLCLCRIKVGQKDALLVHPKVEHDLAQIEHRRRGRSGGGGIIDKNLPTDGTATADGATLAVELEDLGDCDSSSDFTWSPGSSDESESDSEEDADIREDAYEESRGEFDWNLDRQGMLKVFHEISERGSG</sequence>
<evidence type="ECO:0000313" key="1">
    <source>
        <dbReference type="EMBL" id="TFK70581.1"/>
    </source>
</evidence>
<name>A0ACD3AXS6_9AGAR</name>
<accession>A0ACD3AXS6</accession>
<protein>
    <submittedName>
        <fullName evidence="1">Uncharacterized protein</fullName>
    </submittedName>
</protein>
<dbReference type="Proteomes" id="UP000308600">
    <property type="component" value="Unassembled WGS sequence"/>
</dbReference>
<organism evidence="1 2">
    <name type="scientific">Pluteus cervinus</name>
    <dbReference type="NCBI Taxonomy" id="181527"/>
    <lineage>
        <taxon>Eukaryota</taxon>
        <taxon>Fungi</taxon>
        <taxon>Dikarya</taxon>
        <taxon>Basidiomycota</taxon>
        <taxon>Agaricomycotina</taxon>
        <taxon>Agaricomycetes</taxon>
        <taxon>Agaricomycetidae</taxon>
        <taxon>Agaricales</taxon>
        <taxon>Pluteineae</taxon>
        <taxon>Pluteaceae</taxon>
        <taxon>Pluteus</taxon>
    </lineage>
</organism>
<proteinExistence type="predicted"/>
<dbReference type="EMBL" id="ML208311">
    <property type="protein sequence ID" value="TFK70581.1"/>
    <property type="molecule type" value="Genomic_DNA"/>
</dbReference>
<reference evidence="1 2" key="1">
    <citation type="journal article" date="2019" name="Nat. Ecol. Evol.">
        <title>Megaphylogeny resolves global patterns of mushroom evolution.</title>
        <authorList>
            <person name="Varga T."/>
            <person name="Krizsan K."/>
            <person name="Foldi C."/>
            <person name="Dima B."/>
            <person name="Sanchez-Garcia M."/>
            <person name="Sanchez-Ramirez S."/>
            <person name="Szollosi G.J."/>
            <person name="Szarkandi J.G."/>
            <person name="Papp V."/>
            <person name="Albert L."/>
            <person name="Andreopoulos W."/>
            <person name="Angelini C."/>
            <person name="Antonin V."/>
            <person name="Barry K.W."/>
            <person name="Bougher N.L."/>
            <person name="Buchanan P."/>
            <person name="Buyck B."/>
            <person name="Bense V."/>
            <person name="Catcheside P."/>
            <person name="Chovatia M."/>
            <person name="Cooper J."/>
            <person name="Damon W."/>
            <person name="Desjardin D."/>
            <person name="Finy P."/>
            <person name="Geml J."/>
            <person name="Haridas S."/>
            <person name="Hughes K."/>
            <person name="Justo A."/>
            <person name="Karasinski D."/>
            <person name="Kautmanova I."/>
            <person name="Kiss B."/>
            <person name="Kocsube S."/>
            <person name="Kotiranta H."/>
            <person name="LaButti K.M."/>
            <person name="Lechner B.E."/>
            <person name="Liimatainen K."/>
            <person name="Lipzen A."/>
            <person name="Lukacs Z."/>
            <person name="Mihaltcheva S."/>
            <person name="Morgado L.N."/>
            <person name="Niskanen T."/>
            <person name="Noordeloos M.E."/>
            <person name="Ohm R.A."/>
            <person name="Ortiz-Santana B."/>
            <person name="Ovrebo C."/>
            <person name="Racz N."/>
            <person name="Riley R."/>
            <person name="Savchenko A."/>
            <person name="Shiryaev A."/>
            <person name="Soop K."/>
            <person name="Spirin V."/>
            <person name="Szebenyi C."/>
            <person name="Tomsovsky M."/>
            <person name="Tulloss R.E."/>
            <person name="Uehling J."/>
            <person name="Grigoriev I.V."/>
            <person name="Vagvolgyi C."/>
            <person name="Papp T."/>
            <person name="Martin F.M."/>
            <person name="Miettinen O."/>
            <person name="Hibbett D.S."/>
            <person name="Nagy L.G."/>
        </authorList>
    </citation>
    <scope>NUCLEOTIDE SEQUENCE [LARGE SCALE GENOMIC DNA]</scope>
    <source>
        <strain evidence="1 2">NL-1719</strain>
    </source>
</reference>
<keyword evidence="2" id="KW-1185">Reference proteome</keyword>
<evidence type="ECO:0000313" key="2">
    <source>
        <dbReference type="Proteomes" id="UP000308600"/>
    </source>
</evidence>